<dbReference type="SUPFAM" id="SSF50022">
    <property type="entry name" value="ISP domain"/>
    <property type="match status" value="1"/>
</dbReference>
<dbReference type="Gene3D" id="3.90.380.10">
    <property type="entry name" value="Naphthalene 1,2-dioxygenase Alpha Subunit, Chain A, domain 1"/>
    <property type="match status" value="1"/>
</dbReference>
<dbReference type="PANTHER" id="PTHR21266">
    <property type="entry name" value="IRON-SULFUR DOMAIN CONTAINING PROTEIN"/>
    <property type="match status" value="1"/>
</dbReference>
<feature type="region of interest" description="Disordered" evidence="14">
    <location>
        <begin position="34"/>
        <end position="108"/>
    </location>
</feature>
<evidence type="ECO:0000313" key="18">
    <source>
        <dbReference type="Proteomes" id="UP000822688"/>
    </source>
</evidence>
<evidence type="ECO:0000256" key="9">
    <source>
        <dbReference type="ARBA" id="ARBA00022989"/>
    </source>
</evidence>
<evidence type="ECO:0000256" key="1">
    <source>
        <dbReference type="ARBA" id="ARBA00004229"/>
    </source>
</evidence>
<keyword evidence="7" id="KW-0479">Metal-binding</keyword>
<gene>
    <name evidence="17" type="ORF">KC19_6G157800</name>
</gene>
<keyword evidence="18" id="KW-1185">Reference proteome</keyword>
<name>A0A8T0HGE0_CERPU</name>
<evidence type="ECO:0000256" key="2">
    <source>
        <dbReference type="ARBA" id="ARBA00004370"/>
    </source>
</evidence>
<evidence type="ECO:0000256" key="8">
    <source>
        <dbReference type="ARBA" id="ARBA00022946"/>
    </source>
</evidence>
<keyword evidence="11" id="KW-0408">Iron</keyword>
<dbReference type="Pfam" id="PF08417">
    <property type="entry name" value="PaO"/>
    <property type="match status" value="1"/>
</dbReference>
<comment type="subcellular location">
    <subcellularLocation>
        <location evidence="2">Membrane</location>
    </subcellularLocation>
    <subcellularLocation>
        <location evidence="1">Plastid</location>
        <location evidence="1">Chloroplast</location>
    </subcellularLocation>
</comment>
<dbReference type="InterPro" id="IPR036922">
    <property type="entry name" value="Rieske_2Fe-2S_sf"/>
</dbReference>
<keyword evidence="3" id="KW-0150">Chloroplast</keyword>
<dbReference type="PANTHER" id="PTHR21266:SF32">
    <property type="entry name" value="CHOLESTEROL 7-DESATURASE NVD"/>
    <property type="match status" value="1"/>
</dbReference>
<keyword evidence="4" id="KW-0934">Plastid</keyword>
<evidence type="ECO:0000256" key="3">
    <source>
        <dbReference type="ARBA" id="ARBA00022528"/>
    </source>
</evidence>
<dbReference type="Proteomes" id="UP000822688">
    <property type="component" value="Chromosome 6"/>
</dbReference>
<keyword evidence="6" id="KW-0001">2Fe-2S</keyword>
<dbReference type="InterPro" id="IPR013626">
    <property type="entry name" value="PaO"/>
</dbReference>
<evidence type="ECO:0000256" key="15">
    <source>
        <dbReference type="SAM" id="Phobius"/>
    </source>
</evidence>
<dbReference type="InterPro" id="IPR050584">
    <property type="entry name" value="Cholesterol_7-desaturase"/>
</dbReference>
<dbReference type="GO" id="GO:0051537">
    <property type="term" value="F:2 iron, 2 sulfur cluster binding"/>
    <property type="evidence" value="ECO:0007669"/>
    <property type="project" value="UniProtKB-KW"/>
</dbReference>
<reference evidence="17 18" key="1">
    <citation type="submission" date="2020-06" db="EMBL/GenBank/DDBJ databases">
        <title>WGS assembly of Ceratodon purpureus strain R40.</title>
        <authorList>
            <person name="Carey S.B."/>
            <person name="Jenkins J."/>
            <person name="Shu S."/>
            <person name="Lovell J.T."/>
            <person name="Sreedasyam A."/>
            <person name="Maumus F."/>
            <person name="Tiley G.P."/>
            <person name="Fernandez-Pozo N."/>
            <person name="Barry K."/>
            <person name="Chen C."/>
            <person name="Wang M."/>
            <person name="Lipzen A."/>
            <person name="Daum C."/>
            <person name="Saski C.A."/>
            <person name="Payton A.C."/>
            <person name="Mcbreen J.C."/>
            <person name="Conrad R.E."/>
            <person name="Kollar L.M."/>
            <person name="Olsson S."/>
            <person name="Huttunen S."/>
            <person name="Landis J.B."/>
            <person name="Wickett N.J."/>
            <person name="Johnson M.G."/>
            <person name="Rensing S.A."/>
            <person name="Grimwood J."/>
            <person name="Schmutz J."/>
            <person name="Mcdaniel S.F."/>
        </authorList>
    </citation>
    <scope>NUCLEOTIDE SEQUENCE [LARGE SCALE GENOMIC DNA]</scope>
    <source>
        <strain evidence="17 18">R40</strain>
    </source>
</reference>
<dbReference type="PROSITE" id="PS51296">
    <property type="entry name" value="RIESKE"/>
    <property type="match status" value="1"/>
</dbReference>
<evidence type="ECO:0000256" key="12">
    <source>
        <dbReference type="ARBA" id="ARBA00023014"/>
    </source>
</evidence>
<evidence type="ECO:0000256" key="13">
    <source>
        <dbReference type="ARBA" id="ARBA00023136"/>
    </source>
</evidence>
<dbReference type="GO" id="GO:0046872">
    <property type="term" value="F:metal ion binding"/>
    <property type="evidence" value="ECO:0007669"/>
    <property type="project" value="UniProtKB-KW"/>
</dbReference>
<keyword evidence="5 15" id="KW-0812">Transmembrane</keyword>
<evidence type="ECO:0000256" key="11">
    <source>
        <dbReference type="ARBA" id="ARBA00023004"/>
    </source>
</evidence>
<protein>
    <recommendedName>
        <fullName evidence="16">Rieske domain-containing protein</fullName>
    </recommendedName>
</protein>
<feature type="transmembrane region" description="Helical" evidence="15">
    <location>
        <begin position="536"/>
        <end position="555"/>
    </location>
</feature>
<evidence type="ECO:0000256" key="6">
    <source>
        <dbReference type="ARBA" id="ARBA00022714"/>
    </source>
</evidence>
<dbReference type="EMBL" id="CM026427">
    <property type="protein sequence ID" value="KAG0570380.1"/>
    <property type="molecule type" value="Genomic_DNA"/>
</dbReference>
<proteinExistence type="predicted"/>
<feature type="domain" description="Rieske" evidence="16">
    <location>
        <begin position="118"/>
        <end position="229"/>
    </location>
</feature>
<evidence type="ECO:0000256" key="7">
    <source>
        <dbReference type="ARBA" id="ARBA00022723"/>
    </source>
</evidence>
<dbReference type="Pfam" id="PF00355">
    <property type="entry name" value="Rieske"/>
    <property type="match status" value="1"/>
</dbReference>
<dbReference type="AlphaFoldDB" id="A0A8T0HGE0"/>
<dbReference type="GO" id="GO:0010277">
    <property type="term" value="F:chlorophyllide a oxygenase activity"/>
    <property type="evidence" value="ECO:0007669"/>
    <property type="project" value="InterPro"/>
</dbReference>
<evidence type="ECO:0000256" key="14">
    <source>
        <dbReference type="SAM" id="MobiDB-lite"/>
    </source>
</evidence>
<keyword evidence="10" id="KW-0560">Oxidoreductase</keyword>
<evidence type="ECO:0000256" key="5">
    <source>
        <dbReference type="ARBA" id="ARBA00022692"/>
    </source>
</evidence>
<keyword evidence="12" id="KW-0411">Iron-sulfur</keyword>
<feature type="transmembrane region" description="Helical" evidence="15">
    <location>
        <begin position="509"/>
        <end position="530"/>
    </location>
</feature>
<evidence type="ECO:0000259" key="16">
    <source>
        <dbReference type="PROSITE" id="PS51296"/>
    </source>
</evidence>
<keyword evidence="13 15" id="KW-0472">Membrane</keyword>
<dbReference type="SUPFAM" id="SSF55961">
    <property type="entry name" value="Bet v1-like"/>
    <property type="match status" value="1"/>
</dbReference>
<feature type="compositionally biased region" description="Polar residues" evidence="14">
    <location>
        <begin position="70"/>
        <end position="93"/>
    </location>
</feature>
<accession>A0A8T0HGE0</accession>
<comment type="caution">
    <text evidence="17">The sequence shown here is derived from an EMBL/GenBank/DDBJ whole genome shotgun (WGS) entry which is preliminary data.</text>
</comment>
<dbReference type="InterPro" id="IPR017941">
    <property type="entry name" value="Rieske_2Fe-2S"/>
</dbReference>
<evidence type="ECO:0000256" key="4">
    <source>
        <dbReference type="ARBA" id="ARBA00022640"/>
    </source>
</evidence>
<keyword evidence="8" id="KW-0809">Transit peptide</keyword>
<organism evidence="17 18">
    <name type="scientific">Ceratodon purpureus</name>
    <name type="common">Fire moss</name>
    <name type="synonym">Dicranum purpureum</name>
    <dbReference type="NCBI Taxonomy" id="3225"/>
    <lineage>
        <taxon>Eukaryota</taxon>
        <taxon>Viridiplantae</taxon>
        <taxon>Streptophyta</taxon>
        <taxon>Embryophyta</taxon>
        <taxon>Bryophyta</taxon>
        <taxon>Bryophytina</taxon>
        <taxon>Bryopsida</taxon>
        <taxon>Dicranidae</taxon>
        <taxon>Pseudoditrichales</taxon>
        <taxon>Ditrichaceae</taxon>
        <taxon>Ceratodon</taxon>
    </lineage>
</organism>
<keyword evidence="9 15" id="KW-1133">Transmembrane helix</keyword>
<sequence>MDALGLGISLRSAGSGILLNTCAQQNVRKFDHNSARGTTFRGQGLTPRKIIGYSETKRPSSTKRVFASAGSETQSVESNASKSEGNGHGSNQAVLEKPNAPEEQQAEEGSKFNWATAWYPIAVINDLDKNGPTAATIIGRPLALWWDRSTDKWQVYADQCPHRLAPLSEGSISAEGHLRCSYHGWTFKGDSGECTGIPQAPKEGKPLHESKKACVTVYPSMEHQGILWFWPDLSQGSINVEAAANPPPHIPEFGDPAFGFDLSSRDLEYGYETLIENLMDPAHVNFAHHKIQGNRKNATDLKFQITSKITPAGFSGKDENSEAIFNPPCCFRLAFTIGGKKPVGVSDVTSGRKWSLTGSSKEKAPKKVSLIFICIPVSPGRSRLIWSFPRNFFTTGFKIIPPWVTHMTNNLVLDSDLLLLHLLGKRLEYEGESNWFERCYTPAGADAYVIGFRKWLNDFAGGAPDWAGRFENKIPPSPPKEIILDRYYTHVVRCKSCSSACKNFKALEVALQVLAIALVGLVAASAVLPIPAVTKLAVPMVIGAVLSTILSRWLANFIYKTFYFHDYNHAVVTD</sequence>
<dbReference type="GO" id="GO:0009507">
    <property type="term" value="C:chloroplast"/>
    <property type="evidence" value="ECO:0007669"/>
    <property type="project" value="UniProtKB-SubCell"/>
</dbReference>
<evidence type="ECO:0000256" key="10">
    <source>
        <dbReference type="ARBA" id="ARBA00023002"/>
    </source>
</evidence>
<evidence type="ECO:0000313" key="17">
    <source>
        <dbReference type="EMBL" id="KAG0570380.1"/>
    </source>
</evidence>
<dbReference type="GO" id="GO:0016020">
    <property type="term" value="C:membrane"/>
    <property type="evidence" value="ECO:0007669"/>
    <property type="project" value="UniProtKB-SubCell"/>
</dbReference>
<dbReference type="Gene3D" id="2.102.10.10">
    <property type="entry name" value="Rieske [2Fe-2S] iron-sulphur domain"/>
    <property type="match status" value="1"/>
</dbReference>